<organism evidence="1 2">
    <name type="scientific">Tritrichomonas musculus</name>
    <dbReference type="NCBI Taxonomy" id="1915356"/>
    <lineage>
        <taxon>Eukaryota</taxon>
        <taxon>Metamonada</taxon>
        <taxon>Parabasalia</taxon>
        <taxon>Tritrichomonadida</taxon>
        <taxon>Tritrichomonadidae</taxon>
        <taxon>Tritrichomonas</taxon>
    </lineage>
</organism>
<accession>A0ABR2K443</accession>
<keyword evidence="2" id="KW-1185">Reference proteome</keyword>
<gene>
    <name evidence="1" type="ORF">M9Y10_041349</name>
</gene>
<reference evidence="1 2" key="1">
    <citation type="submission" date="2024-04" db="EMBL/GenBank/DDBJ databases">
        <title>Tritrichomonas musculus Genome.</title>
        <authorList>
            <person name="Alves-Ferreira E."/>
            <person name="Grigg M."/>
            <person name="Lorenzi H."/>
            <person name="Galac M."/>
        </authorList>
    </citation>
    <scope>NUCLEOTIDE SEQUENCE [LARGE SCALE GENOMIC DNA]</scope>
    <source>
        <strain evidence="1 2">EAF2021</strain>
    </source>
</reference>
<proteinExistence type="predicted"/>
<dbReference type="EMBL" id="JAPFFF010000007">
    <property type="protein sequence ID" value="KAK8885892.1"/>
    <property type="molecule type" value="Genomic_DNA"/>
</dbReference>
<dbReference type="Proteomes" id="UP001470230">
    <property type="component" value="Unassembled WGS sequence"/>
</dbReference>
<name>A0ABR2K443_9EUKA</name>
<sequence>MKNGNLQYFSLNFNEIKPRSWIPASDFPDDQAAFNYWINVTKQFADIPLGFLSNDGFSIEVLSESESKSQSSDDNYIEEIPGIDEIFETNLNEKSSQLFIPEDNIKKDFSKNIQCDSPAPSLEEQKNPFILLQYYNDTPIIPVNVQSQNDSTELINTPQFSDFEKDDLLQVILPTYSIEKQIYKESKEIFPKEDLKYAEIAQSVSKRYDSQLEKAGEIVKKRTDFILKQQTQAKITTKESIENQISSSSLSLNPSNNKSTNILLRDKQNSENINVRIERCFKIDETLFFVVSTKSKRGKNFDTELKNNESDIICIPENIMKKRFPNALLDYYEKCIVFNS</sequence>
<comment type="caution">
    <text evidence="1">The sequence shown here is derived from an EMBL/GenBank/DDBJ whole genome shotgun (WGS) entry which is preliminary data.</text>
</comment>
<evidence type="ECO:0000313" key="1">
    <source>
        <dbReference type="EMBL" id="KAK8885892.1"/>
    </source>
</evidence>
<evidence type="ECO:0000313" key="2">
    <source>
        <dbReference type="Proteomes" id="UP001470230"/>
    </source>
</evidence>
<protein>
    <submittedName>
        <fullName evidence="1">Uncharacterized protein</fullName>
    </submittedName>
</protein>